<protein>
    <recommendedName>
        <fullName evidence="5">DUF4283 domain-containing protein</fullName>
    </recommendedName>
</protein>
<evidence type="ECO:0000259" key="1">
    <source>
        <dbReference type="Pfam" id="PF14111"/>
    </source>
</evidence>
<dbReference type="InterPro" id="IPR025836">
    <property type="entry name" value="Zn_knuckle_CX2CX4HX4C"/>
</dbReference>
<dbReference type="Pfam" id="PF14111">
    <property type="entry name" value="DUF4283"/>
    <property type="match status" value="1"/>
</dbReference>
<gene>
    <name evidence="3" type="ORF">SO802_017631</name>
</gene>
<dbReference type="EMBL" id="JAZDWU010000006">
    <property type="protein sequence ID" value="KAK9998028.1"/>
    <property type="molecule type" value="Genomic_DNA"/>
</dbReference>
<evidence type="ECO:0008006" key="5">
    <source>
        <dbReference type="Google" id="ProtNLM"/>
    </source>
</evidence>
<dbReference type="Pfam" id="PF14392">
    <property type="entry name" value="zf-CCHC_4"/>
    <property type="match status" value="1"/>
</dbReference>
<dbReference type="Proteomes" id="UP001459277">
    <property type="component" value="Unassembled WGS sequence"/>
</dbReference>
<name>A0AAW2CKK5_9ROSI</name>
<reference evidence="3 4" key="1">
    <citation type="submission" date="2024-01" db="EMBL/GenBank/DDBJ databases">
        <title>A telomere-to-telomere, gap-free genome of sweet tea (Lithocarpus litseifolius).</title>
        <authorList>
            <person name="Zhou J."/>
        </authorList>
    </citation>
    <scope>NUCLEOTIDE SEQUENCE [LARGE SCALE GENOMIC DNA]</scope>
    <source>
        <strain evidence="3">Zhou-2022a</strain>
        <tissue evidence="3">Leaf</tissue>
    </source>
</reference>
<accession>A0AAW2CKK5</accession>
<dbReference type="InterPro" id="IPR025558">
    <property type="entry name" value="DUF4283"/>
</dbReference>
<dbReference type="InterPro" id="IPR040256">
    <property type="entry name" value="At4g02000-like"/>
</dbReference>
<dbReference type="PANTHER" id="PTHR31286">
    <property type="entry name" value="GLYCINE-RICH CELL WALL STRUCTURAL PROTEIN 1.8-LIKE"/>
    <property type="match status" value="1"/>
</dbReference>
<feature type="domain" description="Zinc knuckle CX2CX4HX4C" evidence="2">
    <location>
        <begin position="128"/>
        <end position="174"/>
    </location>
</feature>
<evidence type="ECO:0000313" key="3">
    <source>
        <dbReference type="EMBL" id="KAK9998028.1"/>
    </source>
</evidence>
<dbReference type="PANTHER" id="PTHR31286:SF167">
    <property type="entry name" value="OS09G0268800 PROTEIN"/>
    <property type="match status" value="1"/>
</dbReference>
<evidence type="ECO:0000259" key="2">
    <source>
        <dbReference type="Pfam" id="PF14392"/>
    </source>
</evidence>
<comment type="caution">
    <text evidence="3">The sequence shown here is derived from an EMBL/GenBank/DDBJ whole genome shotgun (WGS) entry which is preliminary data.</text>
</comment>
<sequence length="209" mass="24527">MKILSQRSINVDELRKNLRMLWKPNKGVQILEIEDELFLVEFSDGKDKKKVLDMCPWSYEKQLKGELTLKEIELKWAPFWVQIYNLPLNSRTKETGWAIGSSLGLELDVDVLEFGVQWGKYLRVRVCIDVTKHLVCGKKITIEGGESKWVIFKYERLPNFRYRCGLLNHALKECIEGQENSKSDGLNHLQYEAWLRGELIRQGRKELNK</sequence>
<dbReference type="AlphaFoldDB" id="A0AAW2CKK5"/>
<keyword evidence="4" id="KW-1185">Reference proteome</keyword>
<proteinExistence type="predicted"/>
<organism evidence="3 4">
    <name type="scientific">Lithocarpus litseifolius</name>
    <dbReference type="NCBI Taxonomy" id="425828"/>
    <lineage>
        <taxon>Eukaryota</taxon>
        <taxon>Viridiplantae</taxon>
        <taxon>Streptophyta</taxon>
        <taxon>Embryophyta</taxon>
        <taxon>Tracheophyta</taxon>
        <taxon>Spermatophyta</taxon>
        <taxon>Magnoliopsida</taxon>
        <taxon>eudicotyledons</taxon>
        <taxon>Gunneridae</taxon>
        <taxon>Pentapetalae</taxon>
        <taxon>rosids</taxon>
        <taxon>fabids</taxon>
        <taxon>Fagales</taxon>
        <taxon>Fagaceae</taxon>
        <taxon>Lithocarpus</taxon>
    </lineage>
</organism>
<feature type="domain" description="DUF4283" evidence="1">
    <location>
        <begin position="6"/>
        <end position="62"/>
    </location>
</feature>
<evidence type="ECO:0000313" key="4">
    <source>
        <dbReference type="Proteomes" id="UP001459277"/>
    </source>
</evidence>